<keyword evidence="20" id="KW-0805">Transcription regulation</keyword>
<keyword evidence="22" id="KW-0472">Membrane</keyword>
<dbReference type="GO" id="GO:0005886">
    <property type="term" value="C:plasma membrane"/>
    <property type="evidence" value="ECO:0007669"/>
    <property type="project" value="UniProtKB-SubCell"/>
</dbReference>
<dbReference type="GO" id="GO:0019901">
    <property type="term" value="F:protein kinase binding"/>
    <property type="evidence" value="ECO:0007669"/>
    <property type="project" value="UniProtKB-ARBA"/>
</dbReference>
<evidence type="ECO:0000256" key="13">
    <source>
        <dbReference type="ARBA" id="ARBA00022703"/>
    </source>
</evidence>
<evidence type="ECO:0000256" key="20">
    <source>
        <dbReference type="ARBA" id="ARBA00023015"/>
    </source>
</evidence>
<dbReference type="GO" id="GO:0004709">
    <property type="term" value="F:MAP kinase kinase kinase activity"/>
    <property type="evidence" value="ECO:0007669"/>
    <property type="project" value="UniProtKB-EC"/>
</dbReference>
<dbReference type="GO" id="GO:0006950">
    <property type="term" value="P:response to stress"/>
    <property type="evidence" value="ECO:0007669"/>
    <property type="project" value="UniProtKB-ARBA"/>
</dbReference>
<comment type="catalytic activity">
    <reaction evidence="24">
        <text>L-threonyl-[protein] + ATP = O-phospho-L-threonyl-[protein] + ADP + H(+)</text>
        <dbReference type="Rhea" id="RHEA:46608"/>
        <dbReference type="Rhea" id="RHEA-COMP:11060"/>
        <dbReference type="Rhea" id="RHEA-COMP:11605"/>
        <dbReference type="ChEBI" id="CHEBI:15378"/>
        <dbReference type="ChEBI" id="CHEBI:30013"/>
        <dbReference type="ChEBI" id="CHEBI:30616"/>
        <dbReference type="ChEBI" id="CHEBI:61977"/>
        <dbReference type="ChEBI" id="CHEBI:456216"/>
        <dbReference type="EC" id="2.7.11.25"/>
    </reaction>
</comment>
<evidence type="ECO:0000256" key="17">
    <source>
        <dbReference type="ARBA" id="ARBA00022840"/>
    </source>
</evidence>
<dbReference type="GO" id="GO:0043410">
    <property type="term" value="P:positive regulation of MAPK cascade"/>
    <property type="evidence" value="ECO:0007669"/>
    <property type="project" value="UniProtKB-ARBA"/>
</dbReference>
<dbReference type="PROSITE" id="PS50011">
    <property type="entry name" value="PROTEIN_KINASE_DOM"/>
    <property type="match status" value="1"/>
</dbReference>
<comment type="catalytic activity">
    <reaction evidence="25">
        <text>L-seryl-[protein] + ATP = O-phospho-L-seryl-[protein] + ADP + H(+)</text>
        <dbReference type="Rhea" id="RHEA:17989"/>
        <dbReference type="Rhea" id="RHEA-COMP:9863"/>
        <dbReference type="Rhea" id="RHEA-COMP:11604"/>
        <dbReference type="ChEBI" id="CHEBI:15378"/>
        <dbReference type="ChEBI" id="CHEBI:29999"/>
        <dbReference type="ChEBI" id="CHEBI:30616"/>
        <dbReference type="ChEBI" id="CHEBI:83421"/>
        <dbReference type="ChEBI" id="CHEBI:456216"/>
        <dbReference type="EC" id="2.7.11.25"/>
    </reaction>
</comment>
<protein>
    <recommendedName>
        <fullName evidence="6">Mitogen-activated protein kinase kinase kinase 7</fullName>
        <ecNumber evidence="5">2.7.11.25</ecNumber>
    </recommendedName>
</protein>
<keyword evidence="12" id="KW-0808">Transferase</keyword>
<dbReference type="GO" id="GO:0007254">
    <property type="term" value="P:JNK cascade"/>
    <property type="evidence" value="ECO:0007669"/>
    <property type="project" value="TreeGrafter"/>
</dbReference>
<evidence type="ECO:0000256" key="24">
    <source>
        <dbReference type="ARBA" id="ARBA00047559"/>
    </source>
</evidence>
<dbReference type="PROSITE" id="PS00107">
    <property type="entry name" value="PROTEIN_KINASE_ATP"/>
    <property type="match status" value="1"/>
</dbReference>
<dbReference type="AlphaFoldDB" id="A0A8J2KI21"/>
<keyword evidence="9" id="KW-1017">Isopeptide bond</keyword>
<evidence type="ECO:0000256" key="3">
    <source>
        <dbReference type="ARBA" id="ARBA00004496"/>
    </source>
</evidence>
<dbReference type="InterPro" id="IPR017441">
    <property type="entry name" value="Protein_kinase_ATP_BS"/>
</dbReference>
<name>A0A8J2KI21_9HEXA</name>
<evidence type="ECO:0000256" key="26">
    <source>
        <dbReference type="PROSITE-ProRule" id="PRU10141"/>
    </source>
</evidence>
<evidence type="ECO:0000256" key="28">
    <source>
        <dbReference type="SAM" id="MobiDB-lite"/>
    </source>
</evidence>
<comment type="similarity">
    <text evidence="4">Belongs to the protein kinase superfamily. STE Ser/Thr protein kinase family. MAP kinase kinase kinase subfamily.</text>
</comment>
<dbReference type="FunFam" id="1.10.510.10:FF:000143">
    <property type="entry name" value="Mitogen-activated protein kinase kinase kinase 7"/>
    <property type="match status" value="1"/>
</dbReference>
<evidence type="ECO:0000256" key="21">
    <source>
        <dbReference type="ARBA" id="ARBA00023016"/>
    </source>
</evidence>
<evidence type="ECO:0000256" key="9">
    <source>
        <dbReference type="ARBA" id="ARBA00022499"/>
    </source>
</evidence>
<comment type="caution">
    <text evidence="30">The sequence shown here is derived from an EMBL/GenBank/DDBJ whole genome shotgun (WGS) entry which is preliminary data.</text>
</comment>
<dbReference type="GO" id="GO:0009893">
    <property type="term" value="P:positive regulation of metabolic process"/>
    <property type="evidence" value="ECO:0007669"/>
    <property type="project" value="UniProtKB-ARBA"/>
</dbReference>
<keyword evidence="18" id="KW-0460">Magnesium</keyword>
<keyword evidence="23" id="KW-0804">Transcription</keyword>
<reference evidence="30" key="1">
    <citation type="submission" date="2021-06" db="EMBL/GenBank/DDBJ databases">
        <authorList>
            <person name="Hodson N. C."/>
            <person name="Mongue J. A."/>
            <person name="Jaron S. K."/>
        </authorList>
    </citation>
    <scope>NUCLEOTIDE SEQUENCE</scope>
</reference>
<proteinExistence type="inferred from homology"/>
<dbReference type="GO" id="GO:0006915">
    <property type="term" value="P:apoptotic process"/>
    <property type="evidence" value="ECO:0007669"/>
    <property type="project" value="UniProtKB-KW"/>
</dbReference>
<dbReference type="EC" id="2.7.11.25" evidence="5"/>
<evidence type="ECO:0000256" key="15">
    <source>
        <dbReference type="ARBA" id="ARBA00022741"/>
    </source>
</evidence>
<evidence type="ECO:0000256" key="23">
    <source>
        <dbReference type="ARBA" id="ARBA00023163"/>
    </source>
</evidence>
<evidence type="ECO:0000256" key="2">
    <source>
        <dbReference type="ARBA" id="ARBA00004413"/>
    </source>
</evidence>
<dbReference type="GO" id="GO:0071560">
    <property type="term" value="P:cellular response to transforming growth factor beta stimulus"/>
    <property type="evidence" value="ECO:0007669"/>
    <property type="project" value="UniProtKB-ARBA"/>
</dbReference>
<dbReference type="FunFam" id="3.30.200.20:FF:000152">
    <property type="entry name" value="Mitogen-activated protein kinase kinase kinase 7"/>
    <property type="match status" value="1"/>
</dbReference>
<dbReference type="GO" id="GO:0006955">
    <property type="term" value="P:immune response"/>
    <property type="evidence" value="ECO:0007669"/>
    <property type="project" value="TreeGrafter"/>
</dbReference>
<keyword evidence="15 26" id="KW-0547">Nucleotide-binding</keyword>
<evidence type="ECO:0000256" key="12">
    <source>
        <dbReference type="ARBA" id="ARBA00022679"/>
    </source>
</evidence>
<dbReference type="GO" id="GO:0046872">
    <property type="term" value="F:metal ion binding"/>
    <property type="evidence" value="ECO:0007669"/>
    <property type="project" value="UniProtKB-KW"/>
</dbReference>
<dbReference type="InterPro" id="IPR008271">
    <property type="entry name" value="Ser/Thr_kinase_AS"/>
</dbReference>
<keyword evidence="7" id="KW-1003">Cell membrane</keyword>
<evidence type="ECO:0000256" key="22">
    <source>
        <dbReference type="ARBA" id="ARBA00023136"/>
    </source>
</evidence>
<sequence>MVMTMTSIEHGPPSLTFVEQINFFEITDLKVVGRGSFGVVHRGRWKDKYVAVKKIESEAEKKAFAVEIRQLSRVNHPNIVKLYGSCVNPVCLVMEYAEGGSLYNVLHGFPQLTYKAAHAMSWALQTARGVAYLHGMHPKALIHRDLKPPNLLLINGGTILKICDFGTACDKQTYMTNSKGSAAWMAPEVFESKNYTEKCDVFSWGIILWEVFTRQKPFHDIGGPAFRIMWAVHQGKRPPLIAGCPPPIEKLMTLCWDKDPSCRPAMDEVVRQMSHLCELFPGADERLKYPGTNIPAGDDLGADTRASGSLEDDISEDEEHSSLYDKDVSDQQSSNASNEKLQPTTATSPNATLAHYSSEPLTPSNPMLPPLSVDVSKDAWSFEGESDDILSLPRAAAPETGKLAFNPLPSPSPSSLPGPHPTGSPTPRPKPQALFPSGVPFLLNSPPDSRGSFSDSSPTYPSPRNMSPLVPNAGPFSQSTPQPLFTPPYSYGWSQTLFGPRPSLQRYGLEYPPLVPQSLSQNVPYNSPPYAFGSNATSDANFQNPPGVSTKRLPQAISKRHSEDLNLLINRVRQGSLPQELEISEVPSDSSHVFRDWKDGSTKAPTTSLGHGHHRSSSYGSEFLPHSRNVEEGHKPDFLFNFNPGRSSSTGSATPDSLYENAYLVLDPELQPISPATDIPESMRIFEEHKRLAQDYLQTQTEIACLIQAKDDLEKQLVEHANSDQFGQRQLRRFDEQRELESENISLVEYHKNLKRQLEIMKGKKVLKKTPPPTPPPDYEPEPGWVLVRPET</sequence>
<feature type="compositionally biased region" description="Basic and acidic residues" evidence="28">
    <location>
        <begin position="320"/>
        <end position="329"/>
    </location>
</feature>
<dbReference type="OrthoDB" id="10261027at2759"/>
<dbReference type="Pfam" id="PF07714">
    <property type="entry name" value="PK_Tyr_Ser-Thr"/>
    <property type="match status" value="1"/>
</dbReference>
<evidence type="ECO:0000256" key="10">
    <source>
        <dbReference type="ARBA" id="ARBA00022527"/>
    </source>
</evidence>
<evidence type="ECO:0000256" key="5">
    <source>
        <dbReference type="ARBA" id="ARBA00012406"/>
    </source>
</evidence>
<keyword evidence="31" id="KW-1185">Reference proteome</keyword>
<dbReference type="GO" id="GO:0005737">
    <property type="term" value="C:cytoplasm"/>
    <property type="evidence" value="ECO:0007669"/>
    <property type="project" value="UniProtKB-SubCell"/>
</dbReference>
<evidence type="ECO:0000256" key="18">
    <source>
        <dbReference type="ARBA" id="ARBA00022842"/>
    </source>
</evidence>
<keyword evidence="27" id="KW-0175">Coiled coil</keyword>
<dbReference type="PANTHER" id="PTHR46716:SF1">
    <property type="entry name" value="MITOGEN-ACTIVATED PROTEIN KINASE KINASE KINASE 7"/>
    <property type="match status" value="1"/>
</dbReference>
<evidence type="ECO:0000256" key="8">
    <source>
        <dbReference type="ARBA" id="ARBA00022490"/>
    </source>
</evidence>
<feature type="compositionally biased region" description="Polar residues" evidence="28">
    <location>
        <begin position="330"/>
        <end position="351"/>
    </location>
</feature>
<keyword evidence="13" id="KW-0053">Apoptosis</keyword>
<evidence type="ECO:0000256" key="27">
    <source>
        <dbReference type="SAM" id="Coils"/>
    </source>
</evidence>
<dbReference type="PROSITE" id="PS00108">
    <property type="entry name" value="PROTEIN_KINASE_ST"/>
    <property type="match status" value="1"/>
</dbReference>
<accession>A0A8J2KI21</accession>
<evidence type="ECO:0000256" key="7">
    <source>
        <dbReference type="ARBA" id="ARBA00022475"/>
    </source>
</evidence>
<feature type="binding site" evidence="26">
    <location>
        <position position="54"/>
    </location>
    <ligand>
        <name>ATP</name>
        <dbReference type="ChEBI" id="CHEBI:30616"/>
    </ligand>
</feature>
<dbReference type="CDD" id="cd14058">
    <property type="entry name" value="STKc_TAK1"/>
    <property type="match status" value="1"/>
</dbReference>
<dbReference type="SMART" id="SM00220">
    <property type="entry name" value="S_TKc"/>
    <property type="match status" value="1"/>
</dbReference>
<dbReference type="GO" id="GO:0005524">
    <property type="term" value="F:ATP binding"/>
    <property type="evidence" value="ECO:0007669"/>
    <property type="project" value="UniProtKB-UniRule"/>
</dbReference>
<evidence type="ECO:0000256" key="25">
    <source>
        <dbReference type="ARBA" id="ARBA00048329"/>
    </source>
</evidence>
<evidence type="ECO:0000256" key="16">
    <source>
        <dbReference type="ARBA" id="ARBA00022777"/>
    </source>
</evidence>
<feature type="domain" description="Protein kinase" evidence="29">
    <location>
        <begin position="26"/>
        <end position="276"/>
    </location>
</feature>
<dbReference type="EMBL" id="CAJVCH010378058">
    <property type="protein sequence ID" value="CAG7816772.1"/>
    <property type="molecule type" value="Genomic_DNA"/>
</dbReference>
<feature type="compositionally biased region" description="Polar residues" evidence="28">
    <location>
        <begin position="451"/>
        <end position="465"/>
    </location>
</feature>
<dbReference type="InterPro" id="IPR001245">
    <property type="entry name" value="Ser-Thr/Tyr_kinase_cat_dom"/>
</dbReference>
<feature type="compositionally biased region" description="Pro residues" evidence="28">
    <location>
        <begin position="408"/>
        <end position="430"/>
    </location>
</feature>
<dbReference type="Proteomes" id="UP000708208">
    <property type="component" value="Unassembled WGS sequence"/>
</dbReference>
<keyword evidence="21" id="KW-0346">Stress response</keyword>
<dbReference type="GO" id="GO:0043123">
    <property type="term" value="P:positive regulation of canonical NF-kappaB signal transduction"/>
    <property type="evidence" value="ECO:0007669"/>
    <property type="project" value="UniProtKB-ARBA"/>
</dbReference>
<evidence type="ECO:0000313" key="30">
    <source>
        <dbReference type="EMBL" id="CAG7816772.1"/>
    </source>
</evidence>
<evidence type="ECO:0000256" key="1">
    <source>
        <dbReference type="ARBA" id="ARBA00001946"/>
    </source>
</evidence>
<evidence type="ECO:0000256" key="19">
    <source>
        <dbReference type="ARBA" id="ARBA00022843"/>
    </source>
</evidence>
<evidence type="ECO:0000256" key="6">
    <source>
        <dbReference type="ARBA" id="ARBA00017660"/>
    </source>
</evidence>
<feature type="region of interest" description="Disordered" evidence="28">
    <location>
        <begin position="401"/>
        <end position="482"/>
    </location>
</feature>
<comment type="subcellular location">
    <subcellularLocation>
        <location evidence="2">Cell membrane</location>
        <topology evidence="2">Peripheral membrane protein</topology>
        <orientation evidence="2">Cytoplasmic side</orientation>
    </subcellularLocation>
    <subcellularLocation>
        <location evidence="3">Cytoplasm</location>
    </subcellularLocation>
</comment>
<dbReference type="PANTHER" id="PTHR46716">
    <property type="entry name" value="MITOGEN-ACTIVATED PROTEIN KINASE KINASE KINASE 7"/>
    <property type="match status" value="1"/>
</dbReference>
<evidence type="ECO:0000256" key="11">
    <source>
        <dbReference type="ARBA" id="ARBA00022553"/>
    </source>
</evidence>
<feature type="compositionally biased region" description="Acidic residues" evidence="28">
    <location>
        <begin position="310"/>
        <end position="319"/>
    </location>
</feature>
<keyword evidence="19" id="KW-0832">Ubl conjugation</keyword>
<keyword evidence="11" id="KW-0597">Phosphoprotein</keyword>
<feature type="region of interest" description="Disordered" evidence="28">
    <location>
        <begin position="601"/>
        <end position="621"/>
    </location>
</feature>
<comment type="cofactor">
    <cofactor evidence="1">
        <name>Mg(2+)</name>
        <dbReference type="ChEBI" id="CHEBI:18420"/>
    </cofactor>
</comment>
<keyword evidence="8" id="KW-0963">Cytoplasm</keyword>
<keyword evidence="10" id="KW-0723">Serine/threonine-protein kinase</keyword>
<organism evidence="30 31">
    <name type="scientific">Allacma fusca</name>
    <dbReference type="NCBI Taxonomy" id="39272"/>
    <lineage>
        <taxon>Eukaryota</taxon>
        <taxon>Metazoa</taxon>
        <taxon>Ecdysozoa</taxon>
        <taxon>Arthropoda</taxon>
        <taxon>Hexapoda</taxon>
        <taxon>Collembola</taxon>
        <taxon>Symphypleona</taxon>
        <taxon>Sminthuridae</taxon>
        <taxon>Allacma</taxon>
    </lineage>
</organism>
<keyword evidence="16" id="KW-0418">Kinase</keyword>
<dbReference type="InterPro" id="IPR000719">
    <property type="entry name" value="Prot_kinase_dom"/>
</dbReference>
<gene>
    <name evidence="30" type="ORF">AFUS01_LOCUS27373</name>
</gene>
<keyword evidence="14" id="KW-0479">Metal-binding</keyword>
<evidence type="ECO:0000256" key="14">
    <source>
        <dbReference type="ARBA" id="ARBA00022723"/>
    </source>
</evidence>
<keyword evidence="17 26" id="KW-0067">ATP-binding</keyword>
<evidence type="ECO:0000313" key="31">
    <source>
        <dbReference type="Proteomes" id="UP000708208"/>
    </source>
</evidence>
<feature type="coiled-coil region" evidence="27">
    <location>
        <begin position="696"/>
        <end position="723"/>
    </location>
</feature>
<evidence type="ECO:0000259" key="29">
    <source>
        <dbReference type="PROSITE" id="PS50011"/>
    </source>
</evidence>
<feature type="region of interest" description="Disordered" evidence="28">
    <location>
        <begin position="763"/>
        <end position="783"/>
    </location>
</feature>
<evidence type="ECO:0000256" key="4">
    <source>
        <dbReference type="ARBA" id="ARBA00006529"/>
    </source>
</evidence>
<feature type="region of interest" description="Disordered" evidence="28">
    <location>
        <begin position="290"/>
        <end position="370"/>
    </location>
</feature>